<accession>A0ABT0HEE1</accession>
<dbReference type="RefSeq" id="WP_248475336.1">
    <property type="nucleotide sequence ID" value="NZ_JALPRF010000001.1"/>
</dbReference>
<reference evidence="2 3" key="1">
    <citation type="submission" date="2022-04" db="EMBL/GenBank/DDBJ databases">
        <title>Spirosoma sp. strain RP8 genome sequencing and assembly.</title>
        <authorList>
            <person name="Jung Y."/>
        </authorList>
    </citation>
    <scope>NUCLEOTIDE SEQUENCE [LARGE SCALE GENOMIC DNA]</scope>
    <source>
        <strain evidence="2 3">RP8</strain>
    </source>
</reference>
<evidence type="ECO:0000313" key="2">
    <source>
        <dbReference type="EMBL" id="MCK8490529.1"/>
    </source>
</evidence>
<evidence type="ECO:0000259" key="1">
    <source>
        <dbReference type="PROSITE" id="PS51186"/>
    </source>
</evidence>
<feature type="domain" description="N-acetyltransferase" evidence="1">
    <location>
        <begin position="1"/>
        <end position="150"/>
    </location>
</feature>
<dbReference type="Proteomes" id="UP001202180">
    <property type="component" value="Unassembled WGS sequence"/>
</dbReference>
<organism evidence="2 3">
    <name type="scientific">Spirosoma liriopis</name>
    <dbReference type="NCBI Taxonomy" id="2937440"/>
    <lineage>
        <taxon>Bacteria</taxon>
        <taxon>Pseudomonadati</taxon>
        <taxon>Bacteroidota</taxon>
        <taxon>Cytophagia</taxon>
        <taxon>Cytophagales</taxon>
        <taxon>Cytophagaceae</taxon>
        <taxon>Spirosoma</taxon>
    </lineage>
</organism>
<proteinExistence type="predicted"/>
<dbReference type="InterPro" id="IPR016181">
    <property type="entry name" value="Acyl_CoA_acyltransferase"/>
</dbReference>
<dbReference type="CDD" id="cd04301">
    <property type="entry name" value="NAT_SF"/>
    <property type="match status" value="1"/>
</dbReference>
<dbReference type="Gene3D" id="3.40.630.30">
    <property type="match status" value="1"/>
</dbReference>
<dbReference type="PROSITE" id="PS51186">
    <property type="entry name" value="GNAT"/>
    <property type="match status" value="1"/>
</dbReference>
<sequence length="175" mass="20966">MQFLRITGPHPYLATIQVWYEQAFPMEERRDFTQLLQMLDSPDMHVCALVEQEKPIGFIIYWQWDNLIYVEHFAVDPEQRGRQLGQKALQSLMTLKKATYVLEVELPTDDMSQRRVRFYERQGFFLNPFAYKQPPYRSNGTAIPMKLMSIPAIEDWNAFQQVSQQIDEKVYRRFY</sequence>
<dbReference type="Pfam" id="PF00583">
    <property type="entry name" value="Acetyltransf_1"/>
    <property type="match status" value="1"/>
</dbReference>
<dbReference type="InterPro" id="IPR000182">
    <property type="entry name" value="GNAT_dom"/>
</dbReference>
<dbReference type="EMBL" id="JALPRF010000001">
    <property type="protein sequence ID" value="MCK8490529.1"/>
    <property type="molecule type" value="Genomic_DNA"/>
</dbReference>
<keyword evidence="3" id="KW-1185">Reference proteome</keyword>
<name>A0ABT0HEE1_9BACT</name>
<protein>
    <submittedName>
        <fullName evidence="2">GNAT family N-acetyltransferase</fullName>
    </submittedName>
</protein>
<gene>
    <name evidence="2" type="ORF">M0L20_01625</name>
</gene>
<evidence type="ECO:0000313" key="3">
    <source>
        <dbReference type="Proteomes" id="UP001202180"/>
    </source>
</evidence>
<comment type="caution">
    <text evidence="2">The sequence shown here is derived from an EMBL/GenBank/DDBJ whole genome shotgun (WGS) entry which is preliminary data.</text>
</comment>
<dbReference type="SUPFAM" id="SSF55729">
    <property type="entry name" value="Acyl-CoA N-acyltransferases (Nat)"/>
    <property type="match status" value="1"/>
</dbReference>